<dbReference type="OrthoDB" id="2085234at2"/>
<organism evidence="4 5">
    <name type="scientific">Bacillus thermotolerans</name>
    <name type="common">Quasibacillus thermotolerans</name>
    <dbReference type="NCBI Taxonomy" id="1221996"/>
    <lineage>
        <taxon>Bacteria</taxon>
        <taxon>Bacillati</taxon>
        <taxon>Bacillota</taxon>
        <taxon>Bacilli</taxon>
        <taxon>Bacillales</taxon>
        <taxon>Bacillaceae</taxon>
        <taxon>Bacillus</taxon>
    </lineage>
</organism>
<dbReference type="InterPro" id="IPR008681">
    <property type="entry name" value="Neg-reg_MecA"/>
</dbReference>
<dbReference type="Pfam" id="PF05389">
    <property type="entry name" value="MecA"/>
    <property type="match status" value="1"/>
</dbReference>
<dbReference type="GO" id="GO:0030420">
    <property type="term" value="P:establishment of competence for transformation"/>
    <property type="evidence" value="ECO:0007669"/>
    <property type="project" value="UniProtKB-KW"/>
</dbReference>
<accession>A0A0F5HXB5</accession>
<dbReference type="STRING" id="1221996.QY95_02723"/>
<proteinExistence type="inferred from homology"/>
<protein>
    <submittedName>
        <fullName evidence="4">Negative regulator of genetic competence MecA</fullName>
    </submittedName>
</protein>
<dbReference type="PANTHER" id="PTHR39161:SF2">
    <property type="entry name" value="ADAPTER PROTEIN MECA 2"/>
    <property type="match status" value="1"/>
</dbReference>
<comment type="similarity">
    <text evidence="1">Belongs to the MecA family.</text>
</comment>
<keyword evidence="5" id="KW-1185">Reference proteome</keyword>
<dbReference type="AlphaFoldDB" id="A0A0F5HXB5"/>
<reference evidence="4" key="1">
    <citation type="submission" date="2015-02" db="EMBL/GenBank/DDBJ databases">
        <title>Genome Assembly of Bacillaceae bacterium MTCC 8252.</title>
        <authorList>
            <person name="Verma A."/>
            <person name="Khatri I."/>
            <person name="Mual P."/>
            <person name="Subramanian S."/>
            <person name="Krishnamurthi S."/>
        </authorList>
    </citation>
    <scope>NUCLEOTIDE SEQUENCE [LARGE SCALE GENOMIC DNA]</scope>
    <source>
        <strain evidence="4">MTCC 8252</strain>
    </source>
</reference>
<evidence type="ECO:0000313" key="4">
    <source>
        <dbReference type="EMBL" id="KKB37946.1"/>
    </source>
</evidence>
<evidence type="ECO:0000313" key="5">
    <source>
        <dbReference type="Proteomes" id="UP000031563"/>
    </source>
</evidence>
<evidence type="ECO:0000256" key="2">
    <source>
        <dbReference type="ARBA" id="ARBA00011738"/>
    </source>
</evidence>
<comment type="subunit">
    <text evidence="2">Homodimer.</text>
</comment>
<keyword evidence="3" id="KW-0178">Competence</keyword>
<dbReference type="Gene3D" id="3.30.70.1950">
    <property type="match status" value="1"/>
</dbReference>
<evidence type="ECO:0000256" key="3">
    <source>
        <dbReference type="ARBA" id="ARBA00023287"/>
    </source>
</evidence>
<dbReference type="RefSeq" id="WP_040037650.1">
    <property type="nucleotide sequence ID" value="NZ_JWIQ02000064.1"/>
</dbReference>
<sequence>MKIERLSDNKVKLSITYEELREKGCSKKHILEDSYIWHEIFDEMLDVVEEQLEIDTGGMIAIEVHSMAGEELVLILTIDHFDFLSEMEDVPAETEGDMTGCELTFKFEDIENVIGFIHDEKKVRNIQSSLYYFKDAYYMCFSFDFDSQYESLEASLLEYAAPSSLSEELLKEYAILVIEVDAAQKVYEWFVKKV</sequence>
<evidence type="ECO:0000256" key="1">
    <source>
        <dbReference type="ARBA" id="ARBA00005397"/>
    </source>
</evidence>
<comment type="caution">
    <text evidence="4">The sequence shown here is derived from an EMBL/GenBank/DDBJ whole genome shotgun (WGS) entry which is preliminary data.</text>
</comment>
<name>A0A0F5HXB5_BACTR</name>
<dbReference type="PANTHER" id="PTHR39161">
    <property type="entry name" value="ADAPTER PROTEIN MECA"/>
    <property type="match status" value="1"/>
</dbReference>
<dbReference type="Proteomes" id="UP000031563">
    <property type="component" value="Unassembled WGS sequence"/>
</dbReference>
<dbReference type="InterPro" id="IPR038471">
    <property type="entry name" value="MecA_C_sf"/>
</dbReference>
<dbReference type="EMBL" id="JWIR02000050">
    <property type="protein sequence ID" value="KKB37946.1"/>
    <property type="molecule type" value="Genomic_DNA"/>
</dbReference>
<gene>
    <name evidence="4" type="ORF">QY95_02723</name>
</gene>